<dbReference type="Proteomes" id="UP000286100">
    <property type="component" value="Unassembled WGS sequence"/>
</dbReference>
<dbReference type="EMBL" id="QYUM01000004">
    <property type="protein sequence ID" value="RJF85670.1"/>
    <property type="molecule type" value="Genomic_DNA"/>
</dbReference>
<organism evidence="1 2">
    <name type="scientific">Sphingomonas cavernae</name>
    <dbReference type="NCBI Taxonomy" id="2320861"/>
    <lineage>
        <taxon>Bacteria</taxon>
        <taxon>Pseudomonadati</taxon>
        <taxon>Pseudomonadota</taxon>
        <taxon>Alphaproteobacteria</taxon>
        <taxon>Sphingomonadales</taxon>
        <taxon>Sphingomonadaceae</taxon>
        <taxon>Sphingomonas</taxon>
    </lineage>
</organism>
<gene>
    <name evidence="1" type="ORF">D3876_17365</name>
</gene>
<accession>A0A418W6L2</accession>
<name>A0A418W6L2_9SPHN</name>
<proteinExistence type="predicted"/>
<sequence>MRVSEISTPIVPEGKPTPAQHLTELRAIQALVNELADASIPALPLVADPALDKRYDSAAPLVQRRFDAVAGETAAYAAAGLTALIAGRRQGAGANAAAAHLAREMEKSIRAMEKILA</sequence>
<keyword evidence="2" id="KW-1185">Reference proteome</keyword>
<evidence type="ECO:0000313" key="2">
    <source>
        <dbReference type="Proteomes" id="UP000286100"/>
    </source>
</evidence>
<evidence type="ECO:0000313" key="1">
    <source>
        <dbReference type="EMBL" id="RJF85670.1"/>
    </source>
</evidence>
<comment type="caution">
    <text evidence="1">The sequence shown here is derived from an EMBL/GenBank/DDBJ whole genome shotgun (WGS) entry which is preliminary data.</text>
</comment>
<reference evidence="1 2" key="1">
    <citation type="submission" date="2018-09" db="EMBL/GenBank/DDBJ databases">
        <authorList>
            <person name="Zhu H."/>
        </authorList>
    </citation>
    <scope>NUCLEOTIDE SEQUENCE [LARGE SCALE GENOMIC DNA]</scope>
    <source>
        <strain evidence="1 2">K2R01-6</strain>
    </source>
</reference>
<protein>
    <submittedName>
        <fullName evidence="1">Uncharacterized protein</fullName>
    </submittedName>
</protein>
<dbReference type="AlphaFoldDB" id="A0A418W6L2"/>